<dbReference type="EMBL" id="FNON01000015">
    <property type="protein sequence ID" value="SDZ41432.1"/>
    <property type="molecule type" value="Genomic_DNA"/>
</dbReference>
<dbReference type="GO" id="GO:0003676">
    <property type="term" value="F:nucleic acid binding"/>
    <property type="evidence" value="ECO:0007669"/>
    <property type="project" value="InterPro"/>
</dbReference>
<keyword evidence="2" id="KW-0378">Hydrolase</keyword>
<dbReference type="STRING" id="589385.SAMN05421504_115132"/>
<dbReference type="Gene3D" id="3.40.50.10190">
    <property type="entry name" value="BRCT domain"/>
    <property type="match status" value="1"/>
</dbReference>
<keyword evidence="6" id="KW-1185">Reference proteome</keyword>
<dbReference type="PANTHER" id="PTHR30231:SF4">
    <property type="entry name" value="PROTEIN NEN2"/>
    <property type="match status" value="1"/>
</dbReference>
<evidence type="ECO:0000256" key="3">
    <source>
        <dbReference type="ARBA" id="ARBA00022839"/>
    </source>
</evidence>
<gene>
    <name evidence="5" type="ORF">SAMN05421504_115132</name>
</gene>
<dbReference type="InterPro" id="IPR013520">
    <property type="entry name" value="Ribonucl_H"/>
</dbReference>
<protein>
    <submittedName>
        <fullName evidence="5">DNA polymerase-3 subunit epsilon</fullName>
    </submittedName>
</protein>
<evidence type="ECO:0000256" key="2">
    <source>
        <dbReference type="ARBA" id="ARBA00022801"/>
    </source>
</evidence>
<dbReference type="SUPFAM" id="SSF158682">
    <property type="entry name" value="TerB-like"/>
    <property type="match status" value="1"/>
</dbReference>
<reference evidence="5 6" key="1">
    <citation type="submission" date="2016-10" db="EMBL/GenBank/DDBJ databases">
        <authorList>
            <person name="de Groot N.N."/>
        </authorList>
    </citation>
    <scope>NUCLEOTIDE SEQUENCE [LARGE SCALE GENOMIC DNA]</scope>
    <source>
        <strain evidence="5 6">CPCC 202699</strain>
    </source>
</reference>
<dbReference type="Pfam" id="PF00533">
    <property type="entry name" value="BRCT"/>
    <property type="match status" value="1"/>
</dbReference>
<sequence>MAGYAVVDLETTGLDSTRRDRIVELSVVHVSPTGEITGQWETLINPRRDLGPQRIHRVTAAQILRAPTFDQVAGELARLLAGRVVVAHNLRFDGGFLASEYARHGYRVPLGPHVGMCTMQLGQRYLPGAGRSLADCCAAFGITIEDAHRASADAFATARLLGGYLRMDPEGPRWRQELELAAEHPWPAFTVDEAPWMAREHAEARDEHFLARLVENLPTTHADGEQTAYLASLDQALLDRHISVAEADALVTIAAELGIDRITATGLHRAYLGQLATAALVDGRVTTAELADLRQVGDLLGLTVYDVDHALRDAPRGRPPVIERFVLERGDRVVFTGEMSQPRPDWEQRALDAGLNVHPAVTKKVKLLVAADPDTLSGKGRKARDYGIPVITEDAFAGMLDRGL</sequence>
<dbReference type="PANTHER" id="PTHR30231">
    <property type="entry name" value="DNA POLYMERASE III SUBUNIT EPSILON"/>
    <property type="match status" value="1"/>
</dbReference>
<dbReference type="Proteomes" id="UP000199515">
    <property type="component" value="Unassembled WGS sequence"/>
</dbReference>
<dbReference type="OrthoDB" id="190275at2"/>
<dbReference type="Gene3D" id="3.30.420.10">
    <property type="entry name" value="Ribonuclease H-like superfamily/Ribonuclease H"/>
    <property type="match status" value="1"/>
</dbReference>
<organism evidence="5 6">
    <name type="scientific">Amycolatopsis xylanica</name>
    <dbReference type="NCBI Taxonomy" id="589385"/>
    <lineage>
        <taxon>Bacteria</taxon>
        <taxon>Bacillati</taxon>
        <taxon>Actinomycetota</taxon>
        <taxon>Actinomycetes</taxon>
        <taxon>Pseudonocardiales</taxon>
        <taxon>Pseudonocardiaceae</taxon>
        <taxon>Amycolatopsis</taxon>
    </lineage>
</organism>
<dbReference type="GO" id="GO:0005829">
    <property type="term" value="C:cytosol"/>
    <property type="evidence" value="ECO:0007669"/>
    <property type="project" value="TreeGrafter"/>
</dbReference>
<keyword evidence="1" id="KW-0540">Nuclease</keyword>
<evidence type="ECO:0000313" key="5">
    <source>
        <dbReference type="EMBL" id="SDZ41432.1"/>
    </source>
</evidence>
<dbReference type="InterPro" id="IPR036397">
    <property type="entry name" value="RNaseH_sf"/>
</dbReference>
<dbReference type="InterPro" id="IPR036420">
    <property type="entry name" value="BRCT_dom_sf"/>
</dbReference>
<dbReference type="CDD" id="cd06127">
    <property type="entry name" value="DEDDh"/>
    <property type="match status" value="1"/>
</dbReference>
<evidence type="ECO:0000256" key="1">
    <source>
        <dbReference type="ARBA" id="ARBA00022722"/>
    </source>
</evidence>
<name>A0A1H3STY5_9PSEU</name>
<proteinExistence type="predicted"/>
<dbReference type="AlphaFoldDB" id="A0A1H3STY5"/>
<dbReference type="InterPro" id="IPR012337">
    <property type="entry name" value="RNaseH-like_sf"/>
</dbReference>
<dbReference type="SUPFAM" id="SSF52113">
    <property type="entry name" value="BRCT domain"/>
    <property type="match status" value="1"/>
</dbReference>
<feature type="domain" description="Exonuclease" evidence="4">
    <location>
        <begin position="3"/>
        <end position="170"/>
    </location>
</feature>
<evidence type="ECO:0000259" key="4">
    <source>
        <dbReference type="SMART" id="SM00479"/>
    </source>
</evidence>
<dbReference type="GO" id="GO:0008408">
    <property type="term" value="F:3'-5' exonuclease activity"/>
    <property type="evidence" value="ECO:0007669"/>
    <property type="project" value="TreeGrafter"/>
</dbReference>
<evidence type="ECO:0000313" key="6">
    <source>
        <dbReference type="Proteomes" id="UP000199515"/>
    </source>
</evidence>
<dbReference type="InterPro" id="IPR029024">
    <property type="entry name" value="TerB-like"/>
</dbReference>
<dbReference type="SUPFAM" id="SSF53098">
    <property type="entry name" value="Ribonuclease H-like"/>
    <property type="match status" value="1"/>
</dbReference>
<dbReference type="RefSeq" id="WP_091299805.1">
    <property type="nucleotide sequence ID" value="NZ_FNON01000015.1"/>
</dbReference>
<keyword evidence="3" id="KW-0269">Exonuclease</keyword>
<dbReference type="SMART" id="SM00479">
    <property type="entry name" value="EXOIII"/>
    <property type="match status" value="1"/>
</dbReference>
<accession>A0A1H3STY5</accession>
<dbReference type="InterPro" id="IPR001357">
    <property type="entry name" value="BRCT_dom"/>
</dbReference>
<dbReference type="Pfam" id="PF00929">
    <property type="entry name" value="RNase_T"/>
    <property type="match status" value="1"/>
</dbReference>
<dbReference type="FunFam" id="3.30.420.10:FF:000045">
    <property type="entry name" value="3'-5' exonuclease DinG"/>
    <property type="match status" value="1"/>
</dbReference>